<dbReference type="Proteomes" id="UP001314263">
    <property type="component" value="Unassembled WGS sequence"/>
</dbReference>
<organism evidence="2 3">
    <name type="scientific">Coccomyxa viridis</name>
    <dbReference type="NCBI Taxonomy" id="1274662"/>
    <lineage>
        <taxon>Eukaryota</taxon>
        <taxon>Viridiplantae</taxon>
        <taxon>Chlorophyta</taxon>
        <taxon>core chlorophytes</taxon>
        <taxon>Trebouxiophyceae</taxon>
        <taxon>Trebouxiophyceae incertae sedis</taxon>
        <taxon>Coccomyxaceae</taxon>
        <taxon>Coccomyxa</taxon>
    </lineage>
</organism>
<feature type="region of interest" description="Disordered" evidence="1">
    <location>
        <begin position="71"/>
        <end position="94"/>
    </location>
</feature>
<reference evidence="2 3" key="1">
    <citation type="submission" date="2023-10" db="EMBL/GenBank/DDBJ databases">
        <authorList>
            <person name="Maclean D."/>
            <person name="Macfadyen A."/>
        </authorList>
    </citation>
    <scope>NUCLEOTIDE SEQUENCE [LARGE SCALE GENOMIC DNA]</scope>
</reference>
<evidence type="ECO:0000313" key="3">
    <source>
        <dbReference type="Proteomes" id="UP001314263"/>
    </source>
</evidence>
<accession>A0AAV1HPZ9</accession>
<comment type="caution">
    <text evidence="2">The sequence shown here is derived from an EMBL/GenBank/DDBJ whole genome shotgun (WGS) entry which is preliminary data.</text>
</comment>
<dbReference type="EMBL" id="CAUYUE010000001">
    <property type="protein sequence ID" value="CAK0733295.1"/>
    <property type="molecule type" value="Genomic_DNA"/>
</dbReference>
<proteinExistence type="predicted"/>
<gene>
    <name evidence="2" type="ORF">CVIRNUC_000253</name>
</gene>
<protein>
    <submittedName>
        <fullName evidence="2">Uncharacterized protein</fullName>
    </submittedName>
</protein>
<keyword evidence="3" id="KW-1185">Reference proteome</keyword>
<dbReference type="AlphaFoldDB" id="A0AAV1HPZ9"/>
<name>A0AAV1HPZ9_9CHLO</name>
<evidence type="ECO:0000313" key="2">
    <source>
        <dbReference type="EMBL" id="CAK0733295.1"/>
    </source>
</evidence>
<sequence>MPWILAAAAQGSLCKEAPRNIPNDPPQVFPVAQVRHCIRNSAPGPSTAAGRPGSALLLWCLCSRIPEASMQTSELPDQRQPCKHKHAEPNVSSPLSPAECGGACLAHNTLSCGEAILEENEA</sequence>
<evidence type="ECO:0000256" key="1">
    <source>
        <dbReference type="SAM" id="MobiDB-lite"/>
    </source>
</evidence>